<reference evidence="1" key="1">
    <citation type="submission" date="2020-05" db="EMBL/GenBank/DDBJ databases">
        <authorList>
            <person name="Chiriac C."/>
            <person name="Salcher M."/>
            <person name="Ghai R."/>
            <person name="Kavagutti S V."/>
        </authorList>
    </citation>
    <scope>NUCLEOTIDE SEQUENCE</scope>
</reference>
<protein>
    <submittedName>
        <fullName evidence="1">Unannotated protein</fullName>
    </submittedName>
</protein>
<proteinExistence type="predicted"/>
<sequence>MVVSFTLVKKREGFSDEDFFARWTSHTEAFDLKDHPYITLNRLMMIMGDTPYVGIAENHWPDMESLTLTAAFYENTDAGKAHWADLLTFMDIDNSPTVIVTKEADISATRTLITSLAG</sequence>
<name>A0A6J7MWP2_9ZZZZ</name>
<dbReference type="SUPFAM" id="SSF54909">
    <property type="entry name" value="Dimeric alpha+beta barrel"/>
    <property type="match status" value="1"/>
</dbReference>
<dbReference type="InterPro" id="IPR011008">
    <property type="entry name" value="Dimeric_a/b-barrel"/>
</dbReference>
<organism evidence="1">
    <name type="scientific">freshwater metagenome</name>
    <dbReference type="NCBI Taxonomy" id="449393"/>
    <lineage>
        <taxon>unclassified sequences</taxon>
        <taxon>metagenomes</taxon>
        <taxon>ecological metagenomes</taxon>
    </lineage>
</organism>
<dbReference type="EMBL" id="CAFBOS010000016">
    <property type="protein sequence ID" value="CAB4982234.1"/>
    <property type="molecule type" value="Genomic_DNA"/>
</dbReference>
<dbReference type="Gene3D" id="3.30.70.100">
    <property type="match status" value="1"/>
</dbReference>
<evidence type="ECO:0000313" key="1">
    <source>
        <dbReference type="EMBL" id="CAB4982234.1"/>
    </source>
</evidence>
<dbReference type="AlphaFoldDB" id="A0A6J7MWP2"/>
<accession>A0A6J7MWP2</accession>
<gene>
    <name evidence="1" type="ORF">UFOPK3967_00433</name>
</gene>